<protein>
    <recommendedName>
        <fullName evidence="8">Interleukin-1</fullName>
    </recommendedName>
</protein>
<evidence type="ECO:0000256" key="8">
    <source>
        <dbReference type="RuleBase" id="RU003753"/>
    </source>
</evidence>
<reference evidence="9" key="2">
    <citation type="submission" date="2017-11" db="EMBL/GenBank/DDBJ databases">
        <title>Coralsnake Venomics: Analyses of Venom Gland Transcriptomes and Proteomes of Six Brazilian Taxa.</title>
        <authorList>
            <person name="Aird S.D."/>
            <person name="Jorge da Silva N."/>
            <person name="Qiu L."/>
            <person name="Villar-Briones A."/>
            <person name="Aparecida-Saddi V."/>
            <person name="Campos-Telles M.P."/>
            <person name="Grau M."/>
            <person name="Mikheyev A.S."/>
        </authorList>
    </citation>
    <scope>NUCLEOTIDE SEQUENCE</scope>
    <source>
        <tissue evidence="9">Venom_gland</tissue>
    </source>
</reference>
<dbReference type="PROSITE" id="PS00253">
    <property type="entry name" value="INTERLEUKIN_1"/>
    <property type="match status" value="1"/>
</dbReference>
<keyword evidence="6" id="KW-0325">Glycoprotein</keyword>
<sequence length="178" mass="20790">MEQQKRTVDEELKDLFREFKDKEAVNDPWNFRMWDFDQKYFFFENNVLIAAPLYSRSSEQLMAVVPNDNLDFRKRPIFMGLTGKTKALSCLKSITGEPQLVILEKNIMDLYRDTKEYKNFSFYVVTGGNKSNCWFESAAFPGWFLSTSIHPNMPVGLCKREGSDIILFHFEKIAATPK</sequence>
<dbReference type="InterPro" id="IPR008996">
    <property type="entry name" value="IL1/FGF"/>
</dbReference>
<dbReference type="PRINTS" id="PR00264">
    <property type="entry name" value="INTERLEUKIN1"/>
</dbReference>
<keyword evidence="3 8" id="KW-0964">Secreted</keyword>
<dbReference type="GO" id="GO:0071222">
    <property type="term" value="P:cellular response to lipopolysaccharide"/>
    <property type="evidence" value="ECO:0007669"/>
    <property type="project" value="TreeGrafter"/>
</dbReference>
<dbReference type="GO" id="GO:0005125">
    <property type="term" value="F:cytokine activity"/>
    <property type="evidence" value="ECO:0007669"/>
    <property type="project" value="UniProtKB-UniRule"/>
</dbReference>
<dbReference type="EMBL" id="IACK01107102">
    <property type="protein sequence ID" value="LAA84407.1"/>
    <property type="molecule type" value="Transcribed_RNA"/>
</dbReference>
<evidence type="ECO:0000256" key="4">
    <source>
        <dbReference type="ARBA" id="ARBA00022729"/>
    </source>
</evidence>
<dbReference type="Gene3D" id="2.80.10.50">
    <property type="match status" value="1"/>
</dbReference>
<evidence type="ECO:0000256" key="5">
    <source>
        <dbReference type="ARBA" id="ARBA00023157"/>
    </source>
</evidence>
<comment type="similarity">
    <text evidence="2 8">Belongs to the IL-1 family.</text>
</comment>
<dbReference type="InterPro" id="IPR003297">
    <property type="entry name" value="IL-1RA/IL-36"/>
</dbReference>
<dbReference type="PRINTS" id="PR01360">
    <property type="entry name" value="INTRLEUKIN1X"/>
</dbReference>
<proteinExistence type="inferred from homology"/>
<dbReference type="GO" id="GO:0010628">
    <property type="term" value="P:positive regulation of gene expression"/>
    <property type="evidence" value="ECO:0007669"/>
    <property type="project" value="TreeGrafter"/>
</dbReference>
<organism evidence="9">
    <name type="scientific">Micrurus lemniscatus lemniscatus</name>
    <dbReference type="NCBI Taxonomy" id="129467"/>
    <lineage>
        <taxon>Eukaryota</taxon>
        <taxon>Metazoa</taxon>
        <taxon>Chordata</taxon>
        <taxon>Craniata</taxon>
        <taxon>Vertebrata</taxon>
        <taxon>Euteleostomi</taxon>
        <taxon>Lepidosauria</taxon>
        <taxon>Squamata</taxon>
        <taxon>Bifurcata</taxon>
        <taxon>Unidentata</taxon>
        <taxon>Episquamata</taxon>
        <taxon>Toxicofera</taxon>
        <taxon>Serpentes</taxon>
        <taxon>Colubroidea</taxon>
        <taxon>Elapidae</taxon>
        <taxon>Elapinae</taxon>
        <taxon>Micrurus</taxon>
    </lineage>
</organism>
<dbReference type="AlphaFoldDB" id="A0A2D4IJQ0"/>
<dbReference type="GO" id="GO:0005149">
    <property type="term" value="F:interleukin-1 receptor binding"/>
    <property type="evidence" value="ECO:0007669"/>
    <property type="project" value="UniProtKB-UniRule"/>
</dbReference>
<evidence type="ECO:0000256" key="3">
    <source>
        <dbReference type="ARBA" id="ARBA00022525"/>
    </source>
</evidence>
<name>A0A2D4IJQ0_MICLE</name>
<dbReference type="SUPFAM" id="SSF50353">
    <property type="entry name" value="Cytokine"/>
    <property type="match status" value="1"/>
</dbReference>
<evidence type="ECO:0000256" key="7">
    <source>
        <dbReference type="ARBA" id="ARBA00034096"/>
    </source>
</evidence>
<evidence type="ECO:0000313" key="9">
    <source>
        <dbReference type="EMBL" id="LAA84407.1"/>
    </source>
</evidence>
<keyword evidence="5" id="KW-1015">Disulfide bond</keyword>
<evidence type="ECO:0000256" key="2">
    <source>
        <dbReference type="ARBA" id="ARBA00010448"/>
    </source>
</evidence>
<accession>A0A2D4IJQ0</accession>
<dbReference type="PANTHER" id="PTHR10078">
    <property type="entry name" value="INTERLEUKIN-1 FAMILY MEMBER"/>
    <property type="match status" value="1"/>
</dbReference>
<dbReference type="GO" id="GO:0002437">
    <property type="term" value="P:inflammatory response to antigenic stimulus"/>
    <property type="evidence" value="ECO:0007669"/>
    <property type="project" value="TreeGrafter"/>
</dbReference>
<evidence type="ECO:0000256" key="1">
    <source>
        <dbReference type="ARBA" id="ARBA00004613"/>
    </source>
</evidence>
<dbReference type="GO" id="GO:0005615">
    <property type="term" value="C:extracellular space"/>
    <property type="evidence" value="ECO:0007669"/>
    <property type="project" value="InterPro"/>
</dbReference>
<comment type="function">
    <text evidence="7">Anti-inflammatory antagonist of interleukin-1 family of proinflammatory cytokines such as interleukin-1beta/IL1B and interleukin-1alpha/IL1A. Protects from immune dysregulation and uncontrolled systemic inflammation triggered by IL1 for a range of innate stimulatory agents such as pathogens.</text>
</comment>
<dbReference type="SMART" id="SM00125">
    <property type="entry name" value="IL1"/>
    <property type="match status" value="1"/>
</dbReference>
<dbReference type="Pfam" id="PF00340">
    <property type="entry name" value="IL1"/>
    <property type="match status" value="1"/>
</dbReference>
<dbReference type="PANTHER" id="PTHR10078:SF28">
    <property type="entry name" value="INTERLEUKIN-1 RECEPTOR ANTAGONIST PROTEIN"/>
    <property type="match status" value="1"/>
</dbReference>
<dbReference type="InterPro" id="IPR020877">
    <property type="entry name" value="IL-1_CS"/>
</dbReference>
<dbReference type="GO" id="GO:0019221">
    <property type="term" value="P:cytokine-mediated signaling pathway"/>
    <property type="evidence" value="ECO:0007669"/>
    <property type="project" value="TreeGrafter"/>
</dbReference>
<dbReference type="InterPro" id="IPR000975">
    <property type="entry name" value="IL-1_fam"/>
</dbReference>
<comment type="subcellular location">
    <subcellularLocation>
        <location evidence="1 8">Secreted</location>
    </subcellularLocation>
</comment>
<evidence type="ECO:0000256" key="6">
    <source>
        <dbReference type="ARBA" id="ARBA00023180"/>
    </source>
</evidence>
<keyword evidence="4" id="KW-0732">Signal</keyword>
<reference evidence="9" key="1">
    <citation type="submission" date="2017-07" db="EMBL/GenBank/DDBJ databases">
        <authorList>
            <person name="Mikheyev A."/>
            <person name="Grau M."/>
        </authorList>
    </citation>
    <scope>NUCLEOTIDE SEQUENCE</scope>
    <source>
        <tissue evidence="9">Venom_gland</tissue>
    </source>
</reference>